<keyword evidence="2" id="KW-0645">Protease</keyword>
<keyword evidence="3" id="KW-0378">Hydrolase</keyword>
<dbReference type="GO" id="GO:0008234">
    <property type="term" value="F:cysteine-type peptidase activity"/>
    <property type="evidence" value="ECO:0007669"/>
    <property type="project" value="InterPro"/>
</dbReference>
<dbReference type="RefSeq" id="XP_008100553.1">
    <property type="nucleotide sequence ID" value="XM_008102362.1"/>
</dbReference>
<dbReference type="Pfam" id="PF02902">
    <property type="entry name" value="Peptidase_C48"/>
    <property type="match status" value="1"/>
</dbReference>
<feature type="non-terminal residue" evidence="6">
    <location>
        <position position="616"/>
    </location>
</feature>
<feature type="compositionally biased region" description="Polar residues" evidence="4">
    <location>
        <begin position="267"/>
        <end position="278"/>
    </location>
</feature>
<feature type="region of interest" description="Disordered" evidence="4">
    <location>
        <begin position="588"/>
        <end position="616"/>
    </location>
</feature>
<dbReference type="SUPFAM" id="SSF54001">
    <property type="entry name" value="Cysteine proteinases"/>
    <property type="match status" value="1"/>
</dbReference>
<feature type="region of interest" description="Disordered" evidence="4">
    <location>
        <begin position="1"/>
        <end position="24"/>
    </location>
</feature>
<comment type="similarity">
    <text evidence="1">Belongs to the peptidase C48 family.</text>
</comment>
<dbReference type="GO" id="GO:0019783">
    <property type="term" value="F:ubiquitin-like protein peptidase activity"/>
    <property type="evidence" value="ECO:0007669"/>
    <property type="project" value="UniProtKB-ARBA"/>
</dbReference>
<dbReference type="HOGENOM" id="CLU_443839_0_0_1"/>
<keyword evidence="7" id="KW-1185">Reference proteome</keyword>
<dbReference type="GO" id="GO:0006508">
    <property type="term" value="P:proteolysis"/>
    <property type="evidence" value="ECO:0007669"/>
    <property type="project" value="UniProtKB-KW"/>
</dbReference>
<dbReference type="VEuPathDB" id="FungiDB:GLRG_11692"/>
<dbReference type="OrthoDB" id="5068428at2759"/>
<evidence type="ECO:0000256" key="2">
    <source>
        <dbReference type="ARBA" id="ARBA00022670"/>
    </source>
</evidence>
<dbReference type="EMBL" id="GG697435">
    <property type="protein sequence ID" value="EFQ36533.1"/>
    <property type="molecule type" value="Genomic_DNA"/>
</dbReference>
<dbReference type="AlphaFoldDB" id="E3R095"/>
<accession>E3R095</accession>
<evidence type="ECO:0000256" key="3">
    <source>
        <dbReference type="ARBA" id="ARBA00022801"/>
    </source>
</evidence>
<sequence>MTPPTTGLHGLRPRVPKVQDADPDTDTDMYLEMRTFMSHVPTCDTGTLSAITAHTQQFITAVPPQIEPEARVAIARQVPLIRHAGKEATKGLPTDEAASVKKHSNSLMKSANTHKVHQHYVDFLDRAWGSREAWLPSSYCKAQNSRGETPGNNIISYIRRITQSALHHQIPLASLWADGGVLRDAANKRNPPKIIAKILAEASKAYEEQYPIPKRGRTARSVGDTAEHEPEAPETPEVARSTRDMAEQTPEAPETLEERGPEPDTPATGQANPQSTTPTRPPPDNSNSLELSPQLALGANSSVVASESFDDTQDPFPVLITNDDDDGKMIAESLPLSSDSSDSFEVLDLGPSVDQRVRRRGTIYSSNVHVLGSDDSPHGSPAAAHARPQVWAPADGMSNAALQLASSDAMLQGDTLWILVKAISSHAQHLLTSRSIQIIDPLGIEIPTSGETRSRLHRLQQFRTTLTYVHHATDHWSLAQVTVHRNENDGLRIRVSHYDSASQVAATDRVRKAFSSIVSQEAPGSSFEFEAMECPQQEDCYSCGIFATVFLTHLIHGTEMPHSIDPQQERRQFQKLLGDFERQTADASNASIDLTRKSLDKVTGGSHARPDEKSRS</sequence>
<proteinExistence type="inferred from homology"/>
<dbReference type="InterPro" id="IPR003653">
    <property type="entry name" value="Peptidase_C48_C"/>
</dbReference>
<evidence type="ECO:0000313" key="6">
    <source>
        <dbReference type="EMBL" id="EFQ36533.1"/>
    </source>
</evidence>
<feature type="region of interest" description="Disordered" evidence="4">
    <location>
        <begin position="210"/>
        <end position="291"/>
    </location>
</feature>
<protein>
    <recommendedName>
        <fullName evidence="5">Ubiquitin-like protease family profile domain-containing protein</fullName>
    </recommendedName>
</protein>
<reference evidence="7" key="1">
    <citation type="journal article" date="2012" name="Nat. Genet.">
        <title>Lifestyle transitions in plant pathogenic Colletotrichum fungi deciphered by genome and transcriptome analyses.</title>
        <authorList>
            <person name="O'Connell R.J."/>
            <person name="Thon M.R."/>
            <person name="Hacquard S."/>
            <person name="Amyotte S.G."/>
            <person name="Kleemann J."/>
            <person name="Torres M.F."/>
            <person name="Damm U."/>
            <person name="Buiate E.A."/>
            <person name="Epstein L."/>
            <person name="Alkan N."/>
            <person name="Altmueller J."/>
            <person name="Alvarado-Balderrama L."/>
            <person name="Bauser C.A."/>
            <person name="Becker C."/>
            <person name="Birren B.W."/>
            <person name="Chen Z."/>
            <person name="Choi J."/>
            <person name="Crouch J.A."/>
            <person name="Duvick J.P."/>
            <person name="Farman M.A."/>
            <person name="Gan P."/>
            <person name="Heiman D."/>
            <person name="Henrissat B."/>
            <person name="Howard R.J."/>
            <person name="Kabbage M."/>
            <person name="Koch C."/>
            <person name="Kracher B."/>
            <person name="Kubo Y."/>
            <person name="Law A.D."/>
            <person name="Lebrun M.-H."/>
            <person name="Lee Y.-H."/>
            <person name="Miyara I."/>
            <person name="Moore N."/>
            <person name="Neumann U."/>
            <person name="Nordstroem K."/>
            <person name="Panaccione D.G."/>
            <person name="Panstruga R."/>
            <person name="Place M."/>
            <person name="Proctor R.H."/>
            <person name="Prusky D."/>
            <person name="Rech G."/>
            <person name="Reinhardt R."/>
            <person name="Rollins J.A."/>
            <person name="Rounsley S."/>
            <person name="Schardl C.L."/>
            <person name="Schwartz D.C."/>
            <person name="Shenoy N."/>
            <person name="Shirasu K."/>
            <person name="Sikhakolli U.R."/>
            <person name="Stueber K."/>
            <person name="Sukno S.A."/>
            <person name="Sweigard J.A."/>
            <person name="Takano Y."/>
            <person name="Takahara H."/>
            <person name="Trail F."/>
            <person name="van der Does H.C."/>
            <person name="Voll L.M."/>
            <person name="Will I."/>
            <person name="Young S."/>
            <person name="Zeng Q."/>
            <person name="Zhang J."/>
            <person name="Zhou S."/>
            <person name="Dickman M.B."/>
            <person name="Schulze-Lefert P."/>
            <person name="Ver Loren van Themaat E."/>
            <person name="Ma L.-J."/>
            <person name="Vaillancourt L.J."/>
        </authorList>
    </citation>
    <scope>NUCLEOTIDE SEQUENCE [LARGE SCALE GENOMIC DNA]</scope>
    <source>
        <strain evidence="7">M1.001 / M2 / FGSC 10212</strain>
    </source>
</reference>
<dbReference type="GeneID" id="24417056"/>
<dbReference type="Proteomes" id="UP000008782">
    <property type="component" value="Unassembled WGS sequence"/>
</dbReference>
<evidence type="ECO:0000256" key="4">
    <source>
        <dbReference type="SAM" id="MobiDB-lite"/>
    </source>
</evidence>
<evidence type="ECO:0000313" key="7">
    <source>
        <dbReference type="Proteomes" id="UP000008782"/>
    </source>
</evidence>
<evidence type="ECO:0000259" key="5">
    <source>
        <dbReference type="Pfam" id="PF02902"/>
    </source>
</evidence>
<evidence type="ECO:0000256" key="1">
    <source>
        <dbReference type="ARBA" id="ARBA00005234"/>
    </source>
</evidence>
<feature type="domain" description="Ubiquitin-like protease family profile" evidence="5">
    <location>
        <begin position="464"/>
        <end position="560"/>
    </location>
</feature>
<dbReference type="Gene3D" id="3.40.395.10">
    <property type="entry name" value="Adenoviral Proteinase, Chain A"/>
    <property type="match status" value="1"/>
</dbReference>
<dbReference type="InterPro" id="IPR038765">
    <property type="entry name" value="Papain-like_cys_pep_sf"/>
</dbReference>
<organism evidence="7">
    <name type="scientific">Colletotrichum graminicola (strain M1.001 / M2 / FGSC 10212)</name>
    <name type="common">Maize anthracnose fungus</name>
    <name type="synonym">Glomerella graminicola</name>
    <dbReference type="NCBI Taxonomy" id="645133"/>
    <lineage>
        <taxon>Eukaryota</taxon>
        <taxon>Fungi</taxon>
        <taxon>Dikarya</taxon>
        <taxon>Ascomycota</taxon>
        <taxon>Pezizomycotina</taxon>
        <taxon>Sordariomycetes</taxon>
        <taxon>Hypocreomycetidae</taxon>
        <taxon>Glomerellales</taxon>
        <taxon>Glomerellaceae</taxon>
        <taxon>Colletotrichum</taxon>
        <taxon>Colletotrichum graminicola species complex</taxon>
    </lineage>
</organism>
<gene>
    <name evidence="6" type="ORF">GLRG_11692</name>
</gene>
<name>E3R095_COLGM</name>